<name>A0A8T2TH30_CERRI</name>
<evidence type="ECO:0000313" key="2">
    <source>
        <dbReference type="Proteomes" id="UP000825935"/>
    </source>
</evidence>
<dbReference type="Proteomes" id="UP000825935">
    <property type="component" value="Chromosome 13"/>
</dbReference>
<dbReference type="EMBL" id="CM035418">
    <property type="protein sequence ID" value="KAH7421902.1"/>
    <property type="molecule type" value="Genomic_DNA"/>
</dbReference>
<protein>
    <submittedName>
        <fullName evidence="1">Uncharacterized protein</fullName>
    </submittedName>
</protein>
<accession>A0A8T2TH30</accession>
<proteinExistence type="predicted"/>
<dbReference type="AlphaFoldDB" id="A0A8T2TH30"/>
<keyword evidence="2" id="KW-1185">Reference proteome</keyword>
<sequence length="122" mass="13657">MSCWERLTPVGKQCCMQNVSRYTGCAQNLLDIACPPARPPAPHTKHACVLIQGQLDITIFSCCCEPRARIKSRCSFFEMKIREHLVLGAPACPHTKYPCVCIQGQLDITIFSCCCEPRARIK</sequence>
<organism evidence="1 2">
    <name type="scientific">Ceratopteris richardii</name>
    <name type="common">Triangle waterfern</name>
    <dbReference type="NCBI Taxonomy" id="49495"/>
    <lineage>
        <taxon>Eukaryota</taxon>
        <taxon>Viridiplantae</taxon>
        <taxon>Streptophyta</taxon>
        <taxon>Embryophyta</taxon>
        <taxon>Tracheophyta</taxon>
        <taxon>Polypodiopsida</taxon>
        <taxon>Polypodiidae</taxon>
        <taxon>Polypodiales</taxon>
        <taxon>Pteridineae</taxon>
        <taxon>Pteridaceae</taxon>
        <taxon>Parkerioideae</taxon>
        <taxon>Ceratopteris</taxon>
    </lineage>
</organism>
<gene>
    <name evidence="1" type="ORF">KP509_13G080500</name>
</gene>
<comment type="caution">
    <text evidence="1">The sequence shown here is derived from an EMBL/GenBank/DDBJ whole genome shotgun (WGS) entry which is preliminary data.</text>
</comment>
<evidence type="ECO:0000313" key="1">
    <source>
        <dbReference type="EMBL" id="KAH7421902.1"/>
    </source>
</evidence>
<reference evidence="1" key="1">
    <citation type="submission" date="2021-08" db="EMBL/GenBank/DDBJ databases">
        <title>WGS assembly of Ceratopteris richardii.</title>
        <authorList>
            <person name="Marchant D.B."/>
            <person name="Chen G."/>
            <person name="Jenkins J."/>
            <person name="Shu S."/>
            <person name="Leebens-Mack J."/>
            <person name="Grimwood J."/>
            <person name="Schmutz J."/>
            <person name="Soltis P."/>
            <person name="Soltis D."/>
            <person name="Chen Z.-H."/>
        </authorList>
    </citation>
    <scope>NUCLEOTIDE SEQUENCE</scope>
    <source>
        <strain evidence="1">Whitten #5841</strain>
        <tissue evidence="1">Leaf</tissue>
    </source>
</reference>